<dbReference type="Proteomes" id="UP000321172">
    <property type="component" value="Chromosome"/>
</dbReference>
<evidence type="ECO:0000313" key="4">
    <source>
        <dbReference type="Proteomes" id="UP000321172"/>
    </source>
</evidence>
<evidence type="ECO:0000256" key="2">
    <source>
        <dbReference type="SAM" id="SignalP"/>
    </source>
</evidence>
<sequence length="92" mass="9937">MKRILLALLALMTGLVAQAAPVQARMNGNADTEIGVTDGVRGSARPSPTQTQAVDAPVTQKERRERQATRVRPGRGRVYIPSVLYGPDRALE</sequence>
<name>A0A5B8S663_9SPHN</name>
<organism evidence="3 4">
    <name type="scientific">Novosphingobium ginsenosidimutans</name>
    <dbReference type="NCBI Taxonomy" id="1176536"/>
    <lineage>
        <taxon>Bacteria</taxon>
        <taxon>Pseudomonadati</taxon>
        <taxon>Pseudomonadota</taxon>
        <taxon>Alphaproteobacteria</taxon>
        <taxon>Sphingomonadales</taxon>
        <taxon>Sphingomonadaceae</taxon>
        <taxon>Novosphingobium</taxon>
    </lineage>
</organism>
<accession>A0A5B8S663</accession>
<evidence type="ECO:0000313" key="3">
    <source>
        <dbReference type="EMBL" id="QEA16870.1"/>
    </source>
</evidence>
<keyword evidence="4" id="KW-1185">Reference proteome</keyword>
<dbReference type="KEGG" id="ngf:FRF71_12435"/>
<protein>
    <recommendedName>
        <fullName evidence="5">DUF2782 domain-containing protein</fullName>
    </recommendedName>
</protein>
<evidence type="ECO:0000256" key="1">
    <source>
        <dbReference type="SAM" id="MobiDB-lite"/>
    </source>
</evidence>
<reference evidence="3 4" key="1">
    <citation type="journal article" date="2013" name="J. Microbiol. Biotechnol.">
        <title>Novosphingobium ginsenosidimutans sp. nov., with the ability to convert ginsenoside.</title>
        <authorList>
            <person name="Kim J.K."/>
            <person name="He D."/>
            <person name="Liu Q.M."/>
            <person name="Park H.Y."/>
            <person name="Jung M.S."/>
            <person name="Yoon M.H."/>
            <person name="Kim S.C."/>
            <person name="Im W.T."/>
        </authorList>
    </citation>
    <scope>NUCLEOTIDE SEQUENCE [LARGE SCALE GENOMIC DNA]</scope>
    <source>
        <strain evidence="3 4">FW-6</strain>
    </source>
</reference>
<feature type="region of interest" description="Disordered" evidence="1">
    <location>
        <begin position="33"/>
        <end position="75"/>
    </location>
</feature>
<feature type="signal peptide" evidence="2">
    <location>
        <begin position="1"/>
        <end position="19"/>
    </location>
</feature>
<proteinExistence type="predicted"/>
<gene>
    <name evidence="3" type="ORF">FRF71_12435</name>
</gene>
<dbReference type="AlphaFoldDB" id="A0A5B8S663"/>
<dbReference type="EMBL" id="CP042345">
    <property type="protein sequence ID" value="QEA16870.1"/>
    <property type="molecule type" value="Genomic_DNA"/>
</dbReference>
<feature type="chain" id="PRO_5023011121" description="DUF2782 domain-containing protein" evidence="2">
    <location>
        <begin position="20"/>
        <end position="92"/>
    </location>
</feature>
<dbReference type="RefSeq" id="WP_147090949.1">
    <property type="nucleotide sequence ID" value="NZ_BAABJD010000002.1"/>
</dbReference>
<keyword evidence="2" id="KW-0732">Signal</keyword>
<evidence type="ECO:0008006" key="5">
    <source>
        <dbReference type="Google" id="ProtNLM"/>
    </source>
</evidence>
<dbReference type="OrthoDB" id="7510657at2"/>